<name>A0A0J6Y905_COCIT</name>
<accession>A0A0J6Y905</accession>
<dbReference type="EMBL" id="DS028094">
    <property type="protein sequence ID" value="KMP04205.1"/>
    <property type="molecule type" value="Genomic_DNA"/>
</dbReference>
<dbReference type="Proteomes" id="UP000054565">
    <property type="component" value="Unassembled WGS sequence"/>
</dbReference>
<evidence type="ECO:0000313" key="1">
    <source>
        <dbReference type="EMBL" id="KMP04205.1"/>
    </source>
</evidence>
<gene>
    <name evidence="1" type="ORF">CIRG_03896</name>
</gene>
<dbReference type="AlphaFoldDB" id="A0A0J6Y905"/>
<sequence>MWWNEAFVTRPLSCHKRWGSNTAIGPTKTQGLIPTGRQSTGSFTIAKCRYLVRPAGGTFSTPRTVPLTAYLSAHTNISTLYSKGPESSVYGVLSVKTSASSHGTVGTSYFMTHPPFPPESLMCKLPSIPPKKKGWRKGWGFSYLMIVTVPRTCAALPIYSQFRVETPTSWPGINPIQRSHV</sequence>
<organism evidence="1 2">
    <name type="scientific">Coccidioides immitis RMSCC 2394</name>
    <dbReference type="NCBI Taxonomy" id="404692"/>
    <lineage>
        <taxon>Eukaryota</taxon>
        <taxon>Fungi</taxon>
        <taxon>Dikarya</taxon>
        <taxon>Ascomycota</taxon>
        <taxon>Pezizomycotina</taxon>
        <taxon>Eurotiomycetes</taxon>
        <taxon>Eurotiomycetidae</taxon>
        <taxon>Onygenales</taxon>
        <taxon>Onygenaceae</taxon>
        <taxon>Coccidioides</taxon>
    </lineage>
</organism>
<protein>
    <submittedName>
        <fullName evidence="1">Uncharacterized protein</fullName>
    </submittedName>
</protein>
<proteinExistence type="predicted"/>
<evidence type="ECO:0000313" key="2">
    <source>
        <dbReference type="Proteomes" id="UP000054565"/>
    </source>
</evidence>
<reference evidence="2" key="1">
    <citation type="journal article" date="2010" name="Genome Res.">
        <title>Population genomic sequencing of Coccidioides fungi reveals recent hybridization and transposon control.</title>
        <authorList>
            <person name="Neafsey D.E."/>
            <person name="Barker B.M."/>
            <person name="Sharpton T.J."/>
            <person name="Stajich J.E."/>
            <person name="Park D.J."/>
            <person name="Whiston E."/>
            <person name="Hung C.-Y."/>
            <person name="McMahan C."/>
            <person name="White J."/>
            <person name="Sykes S."/>
            <person name="Heiman D."/>
            <person name="Young S."/>
            <person name="Zeng Q."/>
            <person name="Abouelleil A."/>
            <person name="Aftuck L."/>
            <person name="Bessette D."/>
            <person name="Brown A."/>
            <person name="FitzGerald M."/>
            <person name="Lui A."/>
            <person name="Macdonald J.P."/>
            <person name="Priest M."/>
            <person name="Orbach M.J."/>
            <person name="Galgiani J.N."/>
            <person name="Kirkland T.N."/>
            <person name="Cole G.T."/>
            <person name="Birren B.W."/>
            <person name="Henn M.R."/>
            <person name="Taylor J.W."/>
            <person name="Rounsley S.D."/>
        </authorList>
    </citation>
    <scope>NUCLEOTIDE SEQUENCE [LARGE SCALE GENOMIC DNA]</scope>
    <source>
        <strain evidence="2">RMSCC 2394</strain>
    </source>
</reference>